<dbReference type="Gene3D" id="3.90.1410.10">
    <property type="entry name" value="set domain protein methyltransferase, domain 1"/>
    <property type="match status" value="1"/>
</dbReference>
<comment type="caution">
    <text evidence="5">The sequence shown here is derived from an EMBL/GenBank/DDBJ whole genome shotgun (WGS) entry which is preliminary data.</text>
</comment>
<dbReference type="AlphaFoldDB" id="A0A9W7FZ15"/>
<evidence type="ECO:0000313" key="6">
    <source>
        <dbReference type="Proteomes" id="UP001165065"/>
    </source>
</evidence>
<evidence type="ECO:0000313" key="5">
    <source>
        <dbReference type="EMBL" id="GMI23882.1"/>
    </source>
</evidence>
<dbReference type="GO" id="GO:0016279">
    <property type="term" value="F:protein-lysine N-methyltransferase activity"/>
    <property type="evidence" value="ECO:0007669"/>
    <property type="project" value="TreeGrafter"/>
</dbReference>
<dbReference type="GO" id="GO:0032259">
    <property type="term" value="P:methylation"/>
    <property type="evidence" value="ECO:0007669"/>
    <property type="project" value="UniProtKB-KW"/>
</dbReference>
<dbReference type="PANTHER" id="PTHR13271:SF133">
    <property type="entry name" value="SET DOMAIN-CONTAINING PROTEIN"/>
    <property type="match status" value="1"/>
</dbReference>
<feature type="region of interest" description="Disordered" evidence="4">
    <location>
        <begin position="346"/>
        <end position="367"/>
    </location>
</feature>
<feature type="region of interest" description="Disordered" evidence="4">
    <location>
        <begin position="1"/>
        <end position="35"/>
    </location>
</feature>
<evidence type="ECO:0008006" key="7">
    <source>
        <dbReference type="Google" id="ProtNLM"/>
    </source>
</evidence>
<dbReference type="InterPro" id="IPR050600">
    <property type="entry name" value="SETD3_SETD6_MTase"/>
</dbReference>
<organism evidence="5 6">
    <name type="scientific">Triparma columacea</name>
    <dbReference type="NCBI Taxonomy" id="722753"/>
    <lineage>
        <taxon>Eukaryota</taxon>
        <taxon>Sar</taxon>
        <taxon>Stramenopiles</taxon>
        <taxon>Ochrophyta</taxon>
        <taxon>Bolidophyceae</taxon>
        <taxon>Parmales</taxon>
        <taxon>Triparmaceae</taxon>
        <taxon>Triparma</taxon>
    </lineage>
</organism>
<gene>
    <name evidence="5" type="ORF">TrCOL_g4469</name>
</gene>
<proteinExistence type="predicted"/>
<name>A0A9W7FZ15_9STRA</name>
<dbReference type="SUPFAM" id="SSF81822">
    <property type="entry name" value="RuBisCo LSMT C-terminal, substrate-binding domain"/>
    <property type="match status" value="1"/>
</dbReference>
<evidence type="ECO:0000256" key="1">
    <source>
        <dbReference type="ARBA" id="ARBA00022603"/>
    </source>
</evidence>
<evidence type="ECO:0000256" key="2">
    <source>
        <dbReference type="ARBA" id="ARBA00022679"/>
    </source>
</evidence>
<keyword evidence="6" id="KW-1185">Reference proteome</keyword>
<evidence type="ECO:0000256" key="3">
    <source>
        <dbReference type="ARBA" id="ARBA00022691"/>
    </source>
</evidence>
<feature type="compositionally biased region" description="Low complexity" evidence="4">
    <location>
        <begin position="14"/>
        <end position="30"/>
    </location>
</feature>
<dbReference type="PANTHER" id="PTHR13271">
    <property type="entry name" value="UNCHARACTERIZED PUTATIVE METHYLTRANSFERASE"/>
    <property type="match status" value="1"/>
</dbReference>
<accession>A0A9W7FZ15</accession>
<protein>
    <recommendedName>
        <fullName evidence="7">SET domain-containing protein</fullName>
    </recommendedName>
</protein>
<keyword evidence="3" id="KW-0949">S-adenosyl-L-methionine</keyword>
<reference evidence="6" key="1">
    <citation type="journal article" date="2023" name="Commun. Biol.">
        <title>Genome analysis of Parmales, the sister group of diatoms, reveals the evolutionary specialization of diatoms from phago-mixotrophs to photoautotrophs.</title>
        <authorList>
            <person name="Ban H."/>
            <person name="Sato S."/>
            <person name="Yoshikawa S."/>
            <person name="Yamada K."/>
            <person name="Nakamura Y."/>
            <person name="Ichinomiya M."/>
            <person name="Sato N."/>
            <person name="Blanc-Mathieu R."/>
            <person name="Endo H."/>
            <person name="Kuwata A."/>
            <person name="Ogata H."/>
        </authorList>
    </citation>
    <scope>NUCLEOTIDE SEQUENCE [LARGE SCALE GENOMIC DNA]</scope>
</reference>
<sequence>MSSPPSPKRPRPSPSLEIPSPSLETPSPSLETPPPSLETWLKSHGSYIHPSLSLLPSPLGSTGLFTSTPLPPSTKIITVPSSCIITENVARQSDIGKACLAQNPNCDSKFILQAFVALGITVPSSTNYEPYFSSLPKTDPTPYSWSPSHLSLLESTNLLASLLLLNSSQKQQYTTSFPTSYKSLINLPQFELSCSLIRSRSFPGHLINVTGSILLPYLDSANHEHACPVTWSCSEKEVTLLNEGKVVGEVFNNYGGKGGEQMLMCYGFCGEEMELETYGLKVGVRGEGGVRKMGPYYVRRRGEGQFPKELWKVLDGGGEEEEEEEEEEGVSAEAVEMLLEMLEKRLEPFEETRERDDEARAKGSGAGEPEVLFASRYRVGQRLVLEEAVETLKEMMGTVDEYVDDVDDVDDKVSENKV</sequence>
<keyword evidence="1" id="KW-0489">Methyltransferase</keyword>
<dbReference type="InterPro" id="IPR036464">
    <property type="entry name" value="Rubisco_LSMT_subst-bd_sf"/>
</dbReference>
<dbReference type="Proteomes" id="UP001165065">
    <property type="component" value="Unassembled WGS sequence"/>
</dbReference>
<feature type="compositionally biased region" description="Basic and acidic residues" evidence="4">
    <location>
        <begin position="346"/>
        <end position="361"/>
    </location>
</feature>
<dbReference type="InterPro" id="IPR046341">
    <property type="entry name" value="SET_dom_sf"/>
</dbReference>
<dbReference type="SUPFAM" id="SSF82199">
    <property type="entry name" value="SET domain"/>
    <property type="match status" value="1"/>
</dbReference>
<dbReference type="EMBL" id="BRYA01000576">
    <property type="protein sequence ID" value="GMI23882.1"/>
    <property type="molecule type" value="Genomic_DNA"/>
</dbReference>
<dbReference type="OrthoDB" id="198969at2759"/>
<evidence type="ECO:0000256" key="4">
    <source>
        <dbReference type="SAM" id="MobiDB-lite"/>
    </source>
</evidence>
<keyword evidence="2" id="KW-0808">Transferase</keyword>